<evidence type="ECO:0000313" key="2">
    <source>
        <dbReference type="Proteomes" id="UP001310022"/>
    </source>
</evidence>
<evidence type="ECO:0000313" key="1">
    <source>
        <dbReference type="EMBL" id="GJM59863.1"/>
    </source>
</evidence>
<organism evidence="1 2">
    <name type="scientific">Persicobacter diffluens</name>
    <dbReference type="NCBI Taxonomy" id="981"/>
    <lineage>
        <taxon>Bacteria</taxon>
        <taxon>Pseudomonadati</taxon>
        <taxon>Bacteroidota</taxon>
        <taxon>Cytophagia</taxon>
        <taxon>Cytophagales</taxon>
        <taxon>Persicobacteraceae</taxon>
        <taxon>Persicobacter</taxon>
    </lineage>
</organism>
<reference evidence="1 2" key="1">
    <citation type="submission" date="2021-12" db="EMBL/GenBank/DDBJ databases">
        <title>Genome sequencing of bacteria with rrn-lacking chromosome and rrn-plasmid.</title>
        <authorList>
            <person name="Anda M."/>
            <person name="Iwasaki W."/>
        </authorList>
    </citation>
    <scope>NUCLEOTIDE SEQUENCE [LARGE SCALE GENOMIC DNA]</scope>
    <source>
        <strain evidence="1 2">NBRC 15940</strain>
    </source>
</reference>
<dbReference type="EMBL" id="BQKE01000001">
    <property type="protein sequence ID" value="GJM59863.1"/>
    <property type="molecule type" value="Genomic_DNA"/>
</dbReference>
<dbReference type="InterPro" id="IPR013785">
    <property type="entry name" value="Aldolase_TIM"/>
</dbReference>
<keyword evidence="2" id="KW-1185">Reference proteome</keyword>
<protein>
    <submittedName>
        <fullName evidence="1">Uncharacterized protein</fullName>
    </submittedName>
</protein>
<gene>
    <name evidence="1" type="ORF">PEDI_04150</name>
</gene>
<dbReference type="RefSeq" id="WP_338235786.1">
    <property type="nucleotide sequence ID" value="NZ_BQKE01000001.1"/>
</dbReference>
<dbReference type="CDD" id="cd00945">
    <property type="entry name" value="Aldolase_Class_I"/>
    <property type="match status" value="1"/>
</dbReference>
<dbReference type="SUPFAM" id="SSF51569">
    <property type="entry name" value="Aldolase"/>
    <property type="match status" value="1"/>
</dbReference>
<comment type="caution">
    <text evidence="1">The sequence shown here is derived from an EMBL/GenBank/DDBJ whole genome shotgun (WGS) entry which is preliminary data.</text>
</comment>
<sequence>MLNVRYSNIVATAEIDAQKLENQLQKQPSSKTEMLFVAPFWAKKALRDAADKEKLGVILDFPYGNSRSESILTGAQIALNEGAKHVAITYPYGAHASGMNWPKILFAQLSKLVHSNEGLLWVYLDTDHLPEPLWAQALNWIKNAGVDGIILSQDQGNHPVNQQTIDFALQTLAPQLWVHLFQK</sequence>
<dbReference type="Proteomes" id="UP001310022">
    <property type="component" value="Unassembled WGS sequence"/>
</dbReference>
<name>A0AAN5AKG4_9BACT</name>
<dbReference type="AlphaFoldDB" id="A0AAN5AKG4"/>
<dbReference type="Gene3D" id="3.20.20.70">
    <property type="entry name" value="Aldolase class I"/>
    <property type="match status" value="1"/>
</dbReference>
<accession>A0AAN5AKG4</accession>
<proteinExistence type="predicted"/>